<dbReference type="STRING" id="480418.GCA_000975265_03641"/>
<dbReference type="SUPFAM" id="SSF140459">
    <property type="entry name" value="PE/PPE dimer-like"/>
    <property type="match status" value="1"/>
</dbReference>
<organism evidence="2 3">
    <name type="scientific">Mycobacterium lepromatosis</name>
    <dbReference type="NCBI Taxonomy" id="480418"/>
    <lineage>
        <taxon>Bacteria</taxon>
        <taxon>Bacillati</taxon>
        <taxon>Actinomycetota</taxon>
        <taxon>Actinomycetes</taxon>
        <taxon>Mycobacteriales</taxon>
        <taxon>Mycobacteriaceae</taxon>
        <taxon>Mycobacterium</taxon>
    </lineage>
</organism>
<dbReference type="InterPro" id="IPR038332">
    <property type="entry name" value="PPE_sf"/>
</dbReference>
<protein>
    <submittedName>
        <fullName evidence="2">PE family protein</fullName>
    </submittedName>
</protein>
<dbReference type="Gene3D" id="1.10.287.850">
    <property type="entry name" value="HP0062-like domain"/>
    <property type="match status" value="1"/>
</dbReference>
<dbReference type="Proteomes" id="UP000053699">
    <property type="component" value="Unassembled WGS sequence"/>
</dbReference>
<dbReference type="InterPro" id="IPR000084">
    <property type="entry name" value="PE-PGRS_N"/>
</dbReference>
<evidence type="ECO:0000313" key="3">
    <source>
        <dbReference type="Proteomes" id="UP000053699"/>
    </source>
</evidence>
<dbReference type="OrthoDB" id="4753018at2"/>
<feature type="domain" description="PE" evidence="1">
    <location>
        <begin position="3"/>
        <end position="93"/>
    </location>
</feature>
<comment type="caution">
    <text evidence="2">The sequence shown here is derived from an EMBL/GenBank/DDBJ whole genome shotgun (WGS) entry which is preliminary data.</text>
</comment>
<gene>
    <name evidence="2" type="ORF">MLPM_2534</name>
</gene>
<evidence type="ECO:0000259" key="1">
    <source>
        <dbReference type="Pfam" id="PF00934"/>
    </source>
</evidence>
<dbReference type="AlphaFoldDB" id="A0A0F4EP21"/>
<proteinExistence type="predicted"/>
<dbReference type="PATRIC" id="fig|480418.6.peg.5374"/>
<evidence type="ECO:0000313" key="2">
    <source>
        <dbReference type="EMBL" id="KJX74559.1"/>
    </source>
</evidence>
<accession>A0A0F4EP21</accession>
<dbReference type="Pfam" id="PF00934">
    <property type="entry name" value="PE"/>
    <property type="match status" value="1"/>
</dbReference>
<sequence>MTLHVVPERLAATSAAVAALTARLEAAHATAFPWIAAVVPPAADPVSMQTAAGFSAQGQEHAVVARQGVEELGSAGIGVKKAGIDYATSDAAAASTYGIVDS</sequence>
<reference evidence="2 3" key="1">
    <citation type="journal article" date="2015" name="Proc. Natl. Acad. Sci. U.S.A.">
        <title>Insight into the evolution and origin of leprosy bacilli from the genome sequence of Mycobacterium lepromatosis.</title>
        <authorList>
            <person name="Singh P."/>
            <person name="Benjak A."/>
            <person name="Schuenemann V.J."/>
            <person name="Herbig A."/>
            <person name="Avanzi C."/>
            <person name="Busso P."/>
            <person name="Nieselt K."/>
            <person name="Krause J."/>
            <person name="Vera-Cabrera L."/>
            <person name="Cole S.T."/>
        </authorList>
    </citation>
    <scope>NUCLEOTIDE SEQUENCE [LARGE SCALE GENOMIC DNA]</scope>
    <source>
        <strain evidence="2 3">Mx1-22A</strain>
    </source>
</reference>
<dbReference type="EMBL" id="JRPY01000113">
    <property type="protein sequence ID" value="KJX74559.1"/>
    <property type="molecule type" value="Genomic_DNA"/>
</dbReference>
<name>A0A0F4EP21_9MYCO</name>
<keyword evidence="3" id="KW-1185">Reference proteome</keyword>
<dbReference type="RefSeq" id="WP_045843898.1">
    <property type="nucleotide sequence ID" value="NZ_CP083405.1"/>
</dbReference>